<comment type="caution">
    <text evidence="16">Lacks conserved residue(s) required for the propagation of feature annotation.</text>
</comment>
<name>D6N1B8_9PAPI</name>
<keyword evidence="5 16" id="KW-1090">Inhibition of host innate immune response by virus</keyword>
<dbReference type="GO" id="GO:0052170">
    <property type="term" value="P:symbiont-mediated suppression of host innate immune response"/>
    <property type="evidence" value="ECO:0007669"/>
    <property type="project" value="UniProtKB-KW"/>
</dbReference>
<dbReference type="RefSeq" id="YP_003622563.1">
    <property type="nucleotide sequence ID" value="NC_014143.1"/>
</dbReference>
<evidence type="ECO:0000256" key="14">
    <source>
        <dbReference type="ARBA" id="ARBA00023280"/>
    </source>
</evidence>
<keyword evidence="2 16" id="KW-0244">Early protein</keyword>
<keyword evidence="19" id="KW-1185">Reference proteome</keyword>
<dbReference type="EMBL" id="GU220391">
    <property type="protein sequence ID" value="ADG21984.1"/>
    <property type="molecule type" value="Genomic_DNA"/>
</dbReference>
<keyword evidence="9 16" id="KW-0805">Transcription regulation</keyword>
<comment type="subunit">
    <text evidence="16">Forms homodimers. Interacts with ubiquitin-protein ligase UBE3A/E6-AP; this interaction stimulates UBE3A ubiquitin activity. Interacts with host BAK1.</text>
</comment>
<evidence type="ECO:0000256" key="17">
    <source>
        <dbReference type="RuleBase" id="RU363123"/>
    </source>
</evidence>
<evidence type="ECO:0000256" key="16">
    <source>
        <dbReference type="HAMAP-Rule" id="MF_04006"/>
    </source>
</evidence>
<dbReference type="GO" id="GO:0003677">
    <property type="term" value="F:DNA binding"/>
    <property type="evidence" value="ECO:0007669"/>
    <property type="project" value="UniProtKB-UniRule"/>
</dbReference>
<evidence type="ECO:0000256" key="5">
    <source>
        <dbReference type="ARBA" id="ARBA00022632"/>
    </source>
</evidence>
<evidence type="ECO:0000256" key="3">
    <source>
        <dbReference type="ARBA" id="ARBA00022562"/>
    </source>
</evidence>
<evidence type="ECO:0000313" key="18">
    <source>
        <dbReference type="EMBL" id="ADG21984.1"/>
    </source>
</evidence>
<dbReference type="Proteomes" id="UP000144694">
    <property type="component" value="Segment"/>
</dbReference>
<keyword evidence="7 16" id="KW-0863">Zinc-finger</keyword>
<protein>
    <recommendedName>
        <fullName evidence="16 17">Protein E6</fullName>
    </recommendedName>
</protein>
<dbReference type="GO" id="GO:0039502">
    <property type="term" value="P:symbiont-mediated suppression of host type I interferon-mediated signaling pathway"/>
    <property type="evidence" value="ECO:0007669"/>
    <property type="project" value="UniProtKB-UniRule"/>
</dbReference>
<evidence type="ECO:0000256" key="4">
    <source>
        <dbReference type="ARBA" id="ARBA00022581"/>
    </source>
</evidence>
<dbReference type="GO" id="GO:0042025">
    <property type="term" value="C:host cell nucleus"/>
    <property type="evidence" value="ECO:0007669"/>
    <property type="project" value="UniProtKB-SubCell"/>
</dbReference>
<dbReference type="HAMAP" id="MF_04006">
    <property type="entry name" value="HPV_E6"/>
    <property type="match status" value="1"/>
</dbReference>
<evidence type="ECO:0000313" key="19">
    <source>
        <dbReference type="Proteomes" id="UP000144694"/>
    </source>
</evidence>
<dbReference type="GO" id="GO:0006355">
    <property type="term" value="P:regulation of DNA-templated transcription"/>
    <property type="evidence" value="ECO:0007669"/>
    <property type="project" value="UniProtKB-UniRule"/>
</dbReference>
<keyword evidence="13 16" id="KW-1035">Host cytoplasm</keyword>
<dbReference type="InterPro" id="IPR038575">
    <property type="entry name" value="E6_sf"/>
</dbReference>
<dbReference type="GO" id="GO:0052150">
    <property type="term" value="P:symbiont-mediated perturbation of host apoptosis"/>
    <property type="evidence" value="ECO:0007669"/>
    <property type="project" value="UniProtKB-KW"/>
</dbReference>
<keyword evidence="14 16" id="KW-0899">Viral immunoevasion</keyword>
<evidence type="ECO:0000256" key="10">
    <source>
        <dbReference type="ARBA" id="ARBA00023125"/>
    </source>
</evidence>
<keyword evidence="11 16" id="KW-0010">Activator</keyword>
<proteinExistence type="inferred from homology"/>
<dbReference type="Pfam" id="PF00518">
    <property type="entry name" value="E6"/>
    <property type="match status" value="1"/>
</dbReference>
<sequence length="147" mass="17191">MEPTEDTLALPRSLRELGNLLGLNPYEIPITCIFCKNELTELDKYDFERKNFNLHWTGFCCKAICIDCCLAAAKEDFIFHFEERADVFNLYDRGFSLLFLDSCCVLCLKQLDLSERLSHTWCQLPLYCVRGQWRGYCDFCKDGLETK</sequence>
<dbReference type="SUPFAM" id="SSF161229">
    <property type="entry name" value="E6 C-terminal domain-like"/>
    <property type="match status" value="2"/>
</dbReference>
<evidence type="ECO:0000256" key="11">
    <source>
        <dbReference type="ARBA" id="ARBA00023159"/>
    </source>
</evidence>
<keyword evidence="4 16" id="KW-0945">Host-virus interaction</keyword>
<keyword evidence="6 16" id="KW-0479">Metal-binding</keyword>
<comment type="similarity">
    <text evidence="1 16 17">Belongs to the papillomaviridae E6 protein family.</text>
</comment>
<dbReference type="GO" id="GO:0030430">
    <property type="term" value="C:host cell cytoplasm"/>
    <property type="evidence" value="ECO:0007669"/>
    <property type="project" value="UniProtKB-SubCell"/>
</dbReference>
<evidence type="ECO:0000256" key="7">
    <source>
        <dbReference type="ARBA" id="ARBA00022771"/>
    </source>
</evidence>
<keyword evidence="10 16" id="KW-0238">DNA-binding</keyword>
<comment type="function">
    <text evidence="16">Plays a major role in the induction and maintenance of cellular transformation. E6 associates with host UBE3A/E6-AP ubiquitin-protein ligase and modulates its activity. Protects host keratinocytes from apoptosis by mediating the degradation of host BAK1. May also inhibit host immune response.</text>
</comment>
<comment type="subcellular location">
    <subcellularLocation>
        <location evidence="16 17">Host cytoplasm</location>
    </subcellularLocation>
    <subcellularLocation>
        <location evidence="16 17">Host nucleus</location>
    </subcellularLocation>
</comment>
<dbReference type="GO" id="GO:0006351">
    <property type="term" value="P:DNA-templated transcription"/>
    <property type="evidence" value="ECO:0007669"/>
    <property type="project" value="UniProtKB-UniRule"/>
</dbReference>
<evidence type="ECO:0000256" key="6">
    <source>
        <dbReference type="ARBA" id="ARBA00022723"/>
    </source>
</evidence>
<feature type="zinc finger region" evidence="16">
    <location>
        <begin position="32"/>
        <end position="68"/>
    </location>
</feature>
<dbReference type="Gene3D" id="3.30.240.40">
    <property type="entry name" value="E6 early regulatory protein"/>
    <property type="match status" value="2"/>
</dbReference>
<evidence type="ECO:0000256" key="2">
    <source>
        <dbReference type="ARBA" id="ARBA00022518"/>
    </source>
</evidence>
<keyword evidence="15 16" id="KW-1119">Modulation of host cell apoptosis by virus</keyword>
<organism evidence="18 19">
    <name type="scientific">Bettongia penicillata papillomavirus 1</name>
    <dbReference type="NCBI Taxonomy" id="759701"/>
    <lineage>
        <taxon>Viruses</taxon>
        <taxon>Monodnaviria</taxon>
        <taxon>Shotokuvirae</taxon>
        <taxon>Cossaviricota</taxon>
        <taxon>Papovaviricetes</taxon>
        <taxon>Zurhausenvirales</taxon>
        <taxon>Papillomaviridae</taxon>
        <taxon>Firstpapillomavirinae</taxon>
        <taxon>Dyolambdapapillomavirus</taxon>
        <taxon>Dyolambdapapillomavirus 1</taxon>
    </lineage>
</organism>
<keyword evidence="12 16" id="KW-0804">Transcription</keyword>
<keyword evidence="8 16" id="KW-0862">Zinc</keyword>
<dbReference type="InterPro" id="IPR001334">
    <property type="entry name" value="E6"/>
</dbReference>
<keyword evidence="3 16" id="KW-1048">Host nucleus</keyword>
<feature type="zinc finger region" evidence="16">
    <location>
        <begin position="104"/>
        <end position="140"/>
    </location>
</feature>
<evidence type="ECO:0000256" key="1">
    <source>
        <dbReference type="ARBA" id="ARBA00006346"/>
    </source>
</evidence>
<dbReference type="GO" id="GO:0039648">
    <property type="term" value="P:symbiont-mediated perturbation of host ubiquitin-like protein modification"/>
    <property type="evidence" value="ECO:0007669"/>
    <property type="project" value="UniProtKB-UniRule"/>
</dbReference>
<evidence type="ECO:0000256" key="15">
    <source>
        <dbReference type="ARBA" id="ARBA00023323"/>
    </source>
</evidence>
<dbReference type="KEGG" id="vg:9122085"/>
<evidence type="ECO:0000256" key="8">
    <source>
        <dbReference type="ARBA" id="ARBA00022833"/>
    </source>
</evidence>
<evidence type="ECO:0000256" key="13">
    <source>
        <dbReference type="ARBA" id="ARBA00023200"/>
    </source>
</evidence>
<gene>
    <name evidence="16" type="primary">E6</name>
</gene>
<dbReference type="OrthoDB" id="27353at10239"/>
<reference evidence="18 19" key="1">
    <citation type="journal article" date="2010" name="J. Virol.">
        <title>The first complete papillomavirus genome characterized from a marsupial host: a novel isolate from Bettongia penicillata.</title>
        <authorList>
            <person name="Bennett M.D."/>
            <person name="Reiss A."/>
            <person name="Stevens H."/>
            <person name="Heylen E."/>
            <person name="Van Ranst M."/>
            <person name="Wayne A."/>
            <person name="Slaven M."/>
            <person name="Mills J.N."/>
            <person name="Warren K.S."/>
            <person name="O'Hara A.J."/>
            <person name="Nicholls P.K."/>
        </authorList>
    </citation>
    <scope>NUCLEOTIDE SEQUENCE [LARGE SCALE GENOMIC DNA]</scope>
</reference>
<evidence type="ECO:0000256" key="9">
    <source>
        <dbReference type="ARBA" id="ARBA00023015"/>
    </source>
</evidence>
<dbReference type="GO" id="GO:0008270">
    <property type="term" value="F:zinc ion binding"/>
    <property type="evidence" value="ECO:0007669"/>
    <property type="project" value="UniProtKB-KW"/>
</dbReference>
<accession>D6N1B8</accession>
<evidence type="ECO:0000256" key="12">
    <source>
        <dbReference type="ARBA" id="ARBA00023163"/>
    </source>
</evidence>